<feature type="domain" description="SET" evidence="1">
    <location>
        <begin position="7"/>
        <end position="128"/>
    </location>
</feature>
<evidence type="ECO:0000313" key="2">
    <source>
        <dbReference type="EMBL" id="PNH12646.1"/>
    </source>
</evidence>
<dbReference type="InterPro" id="IPR001214">
    <property type="entry name" value="SET_dom"/>
</dbReference>
<dbReference type="Pfam" id="PF21549">
    <property type="entry name" value="PRDM2_PR"/>
    <property type="match status" value="1"/>
</dbReference>
<dbReference type="OrthoDB" id="9345291at2759"/>
<dbReference type="EMBL" id="PGGS01000006">
    <property type="protein sequence ID" value="PNH12646.1"/>
    <property type="molecule type" value="Genomic_DNA"/>
</dbReference>
<comment type="caution">
    <text evidence="2">The sequence shown here is derived from an EMBL/GenBank/DDBJ whole genome shotgun (WGS) entry which is preliminary data.</text>
</comment>
<reference evidence="2 3" key="1">
    <citation type="journal article" date="2017" name="Mol. Biol. Evol.">
        <title>The 4-celled Tetrabaena socialis nuclear genome reveals the essential components for genetic control of cell number at the origin of multicellularity in the volvocine lineage.</title>
        <authorList>
            <person name="Featherston J."/>
            <person name="Arakaki Y."/>
            <person name="Hanschen E.R."/>
            <person name="Ferris P.J."/>
            <person name="Michod R.E."/>
            <person name="Olson B.J.S.C."/>
            <person name="Nozaki H."/>
            <person name="Durand P.M."/>
        </authorList>
    </citation>
    <scope>NUCLEOTIDE SEQUENCE [LARGE SCALE GENOMIC DNA]</scope>
    <source>
        <strain evidence="2 3">NIES-571</strain>
    </source>
</reference>
<protein>
    <recommendedName>
        <fullName evidence="1">SET domain-containing protein</fullName>
    </recommendedName>
</protein>
<evidence type="ECO:0000313" key="3">
    <source>
        <dbReference type="Proteomes" id="UP000236333"/>
    </source>
</evidence>
<keyword evidence="3" id="KW-1185">Reference proteome</keyword>
<dbReference type="AlphaFoldDB" id="A0A2J8AJE0"/>
<name>A0A2J8AJE0_9CHLO</name>
<evidence type="ECO:0000259" key="1">
    <source>
        <dbReference type="PROSITE" id="PS50280"/>
    </source>
</evidence>
<dbReference type="Gene3D" id="2.170.270.10">
    <property type="entry name" value="SET domain"/>
    <property type="match status" value="1"/>
</dbReference>
<dbReference type="PROSITE" id="PS50280">
    <property type="entry name" value="SET"/>
    <property type="match status" value="1"/>
</dbReference>
<dbReference type="InterPro" id="IPR046341">
    <property type="entry name" value="SET_dom_sf"/>
</dbReference>
<gene>
    <name evidence="2" type="ORF">TSOC_000423</name>
</gene>
<organism evidence="2 3">
    <name type="scientific">Tetrabaena socialis</name>
    <dbReference type="NCBI Taxonomy" id="47790"/>
    <lineage>
        <taxon>Eukaryota</taxon>
        <taxon>Viridiplantae</taxon>
        <taxon>Chlorophyta</taxon>
        <taxon>core chlorophytes</taxon>
        <taxon>Chlorophyceae</taxon>
        <taxon>CS clade</taxon>
        <taxon>Chlamydomonadales</taxon>
        <taxon>Tetrabaenaceae</taxon>
        <taxon>Tetrabaena</taxon>
    </lineage>
</organism>
<dbReference type="Proteomes" id="UP000236333">
    <property type="component" value="Unassembled WGS sequence"/>
</dbReference>
<proteinExistence type="predicted"/>
<accession>A0A2J8AJE0</accession>
<sequence>MDANFPFRVQLSTILPPAAGAQRVVVASKYIPPLEDLGFAALNYKSEFDASAHHGYHWSIGDPEYPSPYPGIVIDEYDENTTNWTRFLNTNVDLDRPHNTVVQWHGGLMKFMTIAAVAEGEELLLSYALQ</sequence>